<organism evidence="2 3">
    <name type="scientific">Vibrio europaeus</name>
    <dbReference type="NCBI Taxonomy" id="300876"/>
    <lineage>
        <taxon>Bacteria</taxon>
        <taxon>Pseudomonadati</taxon>
        <taxon>Pseudomonadota</taxon>
        <taxon>Gammaproteobacteria</taxon>
        <taxon>Vibrionales</taxon>
        <taxon>Vibrionaceae</taxon>
        <taxon>Vibrio</taxon>
        <taxon>Vibrio oreintalis group</taxon>
    </lineage>
</organism>
<dbReference type="Gene3D" id="3.30.1460.10">
    <property type="match status" value="1"/>
</dbReference>
<accession>A0A178J5K4</accession>
<evidence type="ECO:0000313" key="1">
    <source>
        <dbReference type="EMBL" id="MDC5739934.1"/>
    </source>
</evidence>
<dbReference type="RefSeq" id="WP_069668600.1">
    <property type="nucleotide sequence ID" value="NZ_JAPFIM010000015.1"/>
</dbReference>
<evidence type="ECO:0000313" key="2">
    <source>
        <dbReference type="EMBL" id="OAM97403.1"/>
    </source>
</evidence>
<evidence type="ECO:0000313" key="4">
    <source>
        <dbReference type="Proteomes" id="UP001150001"/>
    </source>
</evidence>
<dbReference type="OrthoDB" id="5901637at2"/>
<keyword evidence="4" id="KW-1185">Reference proteome</keyword>
<protein>
    <submittedName>
        <fullName evidence="2">Ati2 chaperone</fullName>
    </submittedName>
</protein>
<comment type="caution">
    <text evidence="2">The sequence shown here is derived from an EMBL/GenBank/DDBJ whole genome shotgun (WGS) entry which is preliminary data.</text>
</comment>
<reference evidence="2 3" key="1">
    <citation type="submission" date="2016-03" db="EMBL/GenBank/DDBJ databases">
        <title>Draft genome sequence of the Vibrio tubiashii subs. europaeus.</title>
        <authorList>
            <person name="Spinard E."/>
            <person name="Dubert J."/>
            <person name="Nelson D.R."/>
            <person name="Barja J.L."/>
        </authorList>
    </citation>
    <scope>NUCLEOTIDE SEQUENCE [LARGE SCALE GENOMIC DNA]</scope>
    <source>
        <strain evidence="3">PP-638</strain>
        <strain evidence="2">PP2-638</strain>
    </source>
</reference>
<dbReference type="GeneID" id="78077577"/>
<reference evidence="1" key="2">
    <citation type="submission" date="2022-11" db="EMBL/GenBank/DDBJ databases">
        <title>Role of the vibriolysin VemA secreted by the emergent pathogen Vibrio europaeus in the colonization of Manila clam mucus.</title>
        <authorList>
            <person name="Martinez C."/>
            <person name="Rodriguez S."/>
            <person name="Vences A."/>
            <person name="Barja J.L."/>
            <person name="Toranzo A.E."/>
            <person name="Dubert J."/>
        </authorList>
    </citation>
    <scope>NUCLEOTIDE SEQUENCE</scope>
    <source>
        <strain evidence="1">3454</strain>
    </source>
</reference>
<evidence type="ECO:0000313" key="3">
    <source>
        <dbReference type="Proteomes" id="UP000094761"/>
    </source>
</evidence>
<dbReference type="AlphaFoldDB" id="A0A178J5K4"/>
<dbReference type="Proteomes" id="UP000094761">
    <property type="component" value="Unassembled WGS sequence"/>
</dbReference>
<proteinExistence type="predicted"/>
<dbReference type="EMBL" id="JAPFIT010000012">
    <property type="protein sequence ID" value="MDC5739934.1"/>
    <property type="molecule type" value="Genomic_DNA"/>
</dbReference>
<name>A0A178J5K4_9VIBR</name>
<dbReference type="EMBL" id="LUAX01000007">
    <property type="protein sequence ID" value="OAM97403.1"/>
    <property type="molecule type" value="Genomic_DNA"/>
</dbReference>
<dbReference type="Proteomes" id="UP001150001">
    <property type="component" value="Unassembled WGS sequence"/>
</dbReference>
<gene>
    <name evidence="2" type="ORF">AZ468_17800</name>
    <name evidence="1" type="ORF">OPW20_07635</name>
</gene>
<sequence length="149" mass="16746">MDIYQESISFLGNNVEFDDNGLFQCELSPESGMHEEALFLTIFKNEATINLHVSITSPIELPIPMPDHLAVALGKQALEPFRGGFGVGLIPDSRRLSIYKIIALSNKPQGYVQNTLQQLLDKVEQWHQFIEQVETSTESIERPNSGIFI</sequence>